<reference evidence="3 4" key="1">
    <citation type="submission" date="2021-06" db="EMBL/GenBank/DDBJ databases">
        <authorList>
            <person name="Sun Q."/>
            <person name="Li D."/>
        </authorList>
    </citation>
    <scope>NUCLEOTIDE SEQUENCE [LARGE SCALE GENOMIC DNA]</scope>
    <source>
        <strain evidence="3 4">MSJ-40</strain>
    </source>
</reference>
<dbReference type="EMBL" id="JAHLPM010000015">
    <property type="protein sequence ID" value="MBU5439491.1"/>
    <property type="molecule type" value="Genomic_DNA"/>
</dbReference>
<evidence type="ECO:0000256" key="1">
    <source>
        <dbReference type="SAM" id="Coils"/>
    </source>
</evidence>
<gene>
    <name evidence="3" type="ORF">KQI42_15860</name>
</gene>
<evidence type="ECO:0000313" key="4">
    <source>
        <dbReference type="Proteomes" id="UP000749471"/>
    </source>
</evidence>
<keyword evidence="4" id="KW-1185">Reference proteome</keyword>
<keyword evidence="1" id="KW-0175">Coiled coil</keyword>
<organism evidence="3 4">
    <name type="scientific">Tissierella simiarum</name>
    <dbReference type="NCBI Taxonomy" id="2841534"/>
    <lineage>
        <taxon>Bacteria</taxon>
        <taxon>Bacillati</taxon>
        <taxon>Bacillota</taxon>
        <taxon>Tissierellia</taxon>
        <taxon>Tissierellales</taxon>
        <taxon>Tissierellaceae</taxon>
        <taxon>Tissierella</taxon>
    </lineage>
</organism>
<dbReference type="Pfam" id="PF06810">
    <property type="entry name" value="Phage_scaffold"/>
    <property type="match status" value="1"/>
</dbReference>
<name>A0ABS6EAC9_9FIRM</name>
<evidence type="ECO:0000256" key="2">
    <source>
        <dbReference type="SAM" id="MobiDB-lite"/>
    </source>
</evidence>
<dbReference type="Proteomes" id="UP000749471">
    <property type="component" value="Unassembled WGS sequence"/>
</dbReference>
<comment type="caution">
    <text evidence="3">The sequence shown here is derived from an EMBL/GenBank/DDBJ whole genome shotgun (WGS) entry which is preliminary data.</text>
</comment>
<accession>A0ABS6EAC9</accession>
<feature type="coiled-coil region" evidence="1">
    <location>
        <begin position="42"/>
        <end position="93"/>
    </location>
</feature>
<proteinExistence type="predicted"/>
<feature type="region of interest" description="Disordered" evidence="2">
    <location>
        <begin position="155"/>
        <end position="178"/>
    </location>
</feature>
<dbReference type="InterPro" id="IPR009636">
    <property type="entry name" value="SCAF"/>
</dbReference>
<protein>
    <submittedName>
        <fullName evidence="3">Phage scaffolding protein</fullName>
    </submittedName>
</protein>
<dbReference type="RefSeq" id="WP_216521198.1">
    <property type="nucleotide sequence ID" value="NZ_JAHLPM010000015.1"/>
</dbReference>
<evidence type="ECO:0000313" key="3">
    <source>
        <dbReference type="EMBL" id="MBU5439491.1"/>
    </source>
</evidence>
<sequence length="190" mass="21103">MEWLKELLKDLPNATELEKAIAKGIGENFVSKADFNTVNDTKKQLEVDIKERDTQLETLKKSVGDNEELKKQIETLQEDNRTKDEEYQKQLKDLQLTNAINLALNGKVHDVDLVAGLVDKEKVIIGNDGNIVGLDEQIQSLQENKSFLFKGETTDPNNPTPGFQKIGNPPPNDPGAMEDAIAAAFGNTEK</sequence>